<feature type="compositionally biased region" description="Basic and acidic residues" evidence="3">
    <location>
        <begin position="218"/>
        <end position="233"/>
    </location>
</feature>
<dbReference type="SMART" id="SM00176">
    <property type="entry name" value="RAN"/>
    <property type="match status" value="1"/>
</dbReference>
<dbReference type="PROSITE" id="PS51419">
    <property type="entry name" value="RAB"/>
    <property type="match status" value="1"/>
</dbReference>
<feature type="region of interest" description="Disordered" evidence="3">
    <location>
        <begin position="201"/>
        <end position="233"/>
    </location>
</feature>
<protein>
    <submittedName>
        <fullName evidence="4">Uncharacterized protein</fullName>
    </submittedName>
</protein>
<dbReference type="Proteomes" id="UP001159405">
    <property type="component" value="Unassembled WGS sequence"/>
</dbReference>
<keyword evidence="1" id="KW-0547">Nucleotide-binding</keyword>
<dbReference type="NCBIfam" id="TIGR00231">
    <property type="entry name" value="small_GTP"/>
    <property type="match status" value="1"/>
</dbReference>
<dbReference type="SMART" id="SM00175">
    <property type="entry name" value="RAB"/>
    <property type="match status" value="1"/>
</dbReference>
<reference evidence="4 5" key="1">
    <citation type="submission" date="2022-05" db="EMBL/GenBank/DDBJ databases">
        <authorList>
            <consortium name="Genoscope - CEA"/>
            <person name="William W."/>
        </authorList>
    </citation>
    <scope>NUCLEOTIDE SEQUENCE [LARGE SCALE GENOMIC DNA]</scope>
</reference>
<keyword evidence="5" id="KW-1185">Reference proteome</keyword>
<evidence type="ECO:0000313" key="4">
    <source>
        <dbReference type="EMBL" id="CAH3173795.1"/>
    </source>
</evidence>
<dbReference type="InterPro" id="IPR001806">
    <property type="entry name" value="Small_GTPase"/>
</dbReference>
<dbReference type="InterPro" id="IPR020849">
    <property type="entry name" value="Small_GTPase_Ras-type"/>
</dbReference>
<dbReference type="PROSITE" id="PS51420">
    <property type="entry name" value="RHO"/>
    <property type="match status" value="1"/>
</dbReference>
<dbReference type="PROSITE" id="PS51421">
    <property type="entry name" value="RAS"/>
    <property type="match status" value="1"/>
</dbReference>
<evidence type="ECO:0000256" key="1">
    <source>
        <dbReference type="ARBA" id="ARBA00022741"/>
    </source>
</evidence>
<gene>
    <name evidence="4" type="ORF">PLOB_00014367</name>
</gene>
<dbReference type="Gene3D" id="3.40.50.300">
    <property type="entry name" value="P-loop containing nucleotide triphosphate hydrolases"/>
    <property type="match status" value="1"/>
</dbReference>
<dbReference type="InterPro" id="IPR027417">
    <property type="entry name" value="P-loop_NTPase"/>
</dbReference>
<organism evidence="4 5">
    <name type="scientific">Porites lobata</name>
    <dbReference type="NCBI Taxonomy" id="104759"/>
    <lineage>
        <taxon>Eukaryota</taxon>
        <taxon>Metazoa</taxon>
        <taxon>Cnidaria</taxon>
        <taxon>Anthozoa</taxon>
        <taxon>Hexacorallia</taxon>
        <taxon>Scleractinia</taxon>
        <taxon>Fungiina</taxon>
        <taxon>Poritidae</taxon>
        <taxon>Porites</taxon>
    </lineage>
</organism>
<dbReference type="SMART" id="SM00173">
    <property type="entry name" value="RAS"/>
    <property type="match status" value="1"/>
</dbReference>
<accession>A0ABN8R902</accession>
<keyword evidence="2" id="KW-0342">GTP-binding</keyword>
<name>A0ABN8R902_9CNID</name>
<comment type="caution">
    <text evidence="4">The sequence shown here is derived from an EMBL/GenBank/DDBJ whole genome shotgun (WGS) entry which is preliminary data.</text>
</comment>
<dbReference type="PANTHER" id="PTHR24070">
    <property type="entry name" value="RAS, DI-RAS, AND RHEB FAMILY MEMBERS OF SMALL GTPASE SUPERFAMILY"/>
    <property type="match status" value="1"/>
</dbReference>
<proteinExistence type="predicted"/>
<evidence type="ECO:0000256" key="3">
    <source>
        <dbReference type="SAM" id="MobiDB-lite"/>
    </source>
</evidence>
<dbReference type="EMBL" id="CALNXK010000184">
    <property type="protein sequence ID" value="CAH3173795.1"/>
    <property type="molecule type" value="Genomic_DNA"/>
</dbReference>
<dbReference type="SMART" id="SM00174">
    <property type="entry name" value="RHO"/>
    <property type="match status" value="1"/>
</dbReference>
<sequence length="233" mass="26136">MFRLCVVGSGGVGKSSLTIRYLKNEFTEYYDPTLEETYRKEIEYNGKLYDVEIVDTAGQEEFSSFRDSSVATGDAFLVLFAINSALSWHELKELRSKIIQDRQAASAIPMVMVGNKLDLEGEREVNKDEVLEYCNSSDVNIPLIETSAKMLDTLYVTENTLWSQKLGPVQTPLHTCAERNDELSAAEELCLNQIDWLERGGNIPTDDASDSADSTSTVRKDSSQKPRGQKKEK</sequence>
<dbReference type="PRINTS" id="PR00449">
    <property type="entry name" value="RASTRNSFRMNG"/>
</dbReference>
<dbReference type="Pfam" id="PF00071">
    <property type="entry name" value="Ras"/>
    <property type="match status" value="1"/>
</dbReference>
<evidence type="ECO:0000256" key="2">
    <source>
        <dbReference type="ARBA" id="ARBA00023134"/>
    </source>
</evidence>
<dbReference type="SUPFAM" id="SSF52540">
    <property type="entry name" value="P-loop containing nucleoside triphosphate hydrolases"/>
    <property type="match status" value="1"/>
</dbReference>
<dbReference type="InterPro" id="IPR005225">
    <property type="entry name" value="Small_GTP-bd"/>
</dbReference>
<evidence type="ECO:0000313" key="5">
    <source>
        <dbReference type="Proteomes" id="UP001159405"/>
    </source>
</evidence>